<dbReference type="SUPFAM" id="SSF54593">
    <property type="entry name" value="Glyoxalase/Bleomycin resistance protein/Dihydroxybiphenyl dioxygenase"/>
    <property type="match status" value="1"/>
</dbReference>
<comment type="caution">
    <text evidence="2">The sequence shown here is derived from an EMBL/GenBank/DDBJ whole genome shotgun (WGS) entry which is preliminary data.</text>
</comment>
<gene>
    <name evidence="2" type="ORF">N789_10740</name>
</gene>
<dbReference type="InterPro" id="IPR029068">
    <property type="entry name" value="Glyas_Bleomycin-R_OHBP_Dase"/>
</dbReference>
<dbReference type="STRING" id="1121015.GCA_000420545_02379"/>
<dbReference type="Proteomes" id="UP000029385">
    <property type="component" value="Unassembled WGS sequence"/>
</dbReference>
<name>A0A091BF85_9GAMM</name>
<reference evidence="2 3" key="1">
    <citation type="submission" date="2013-09" db="EMBL/GenBank/DDBJ databases">
        <title>Genome sequencing of Arenimonas oryziterrae.</title>
        <authorList>
            <person name="Chen F."/>
            <person name="Wang G."/>
        </authorList>
    </citation>
    <scope>NUCLEOTIDE SEQUENCE [LARGE SCALE GENOMIC DNA]</scope>
    <source>
        <strain evidence="2 3">YC6267</strain>
    </source>
</reference>
<dbReference type="InterPro" id="IPR004360">
    <property type="entry name" value="Glyas_Fos-R_dOase_dom"/>
</dbReference>
<accession>A0A091BF85</accession>
<proteinExistence type="predicted"/>
<organism evidence="2 3">
    <name type="scientific">Arenimonas oryziterrae DSM 21050 = YC6267</name>
    <dbReference type="NCBI Taxonomy" id="1121015"/>
    <lineage>
        <taxon>Bacteria</taxon>
        <taxon>Pseudomonadati</taxon>
        <taxon>Pseudomonadota</taxon>
        <taxon>Gammaproteobacteria</taxon>
        <taxon>Lysobacterales</taxon>
        <taxon>Lysobacteraceae</taxon>
        <taxon>Arenimonas</taxon>
    </lineage>
</organism>
<keyword evidence="3" id="KW-1185">Reference proteome</keyword>
<dbReference type="eggNOG" id="COG0346">
    <property type="taxonomic scope" value="Bacteria"/>
</dbReference>
<dbReference type="RefSeq" id="WP_022969989.1">
    <property type="nucleotide sequence ID" value="NZ_ATVD01000005.1"/>
</dbReference>
<feature type="domain" description="Glyoxalase/fosfomycin resistance/dioxygenase" evidence="1">
    <location>
        <begin position="15"/>
        <end position="118"/>
    </location>
</feature>
<evidence type="ECO:0000259" key="1">
    <source>
        <dbReference type="Pfam" id="PF00903"/>
    </source>
</evidence>
<sequence>MSTLPAGTEFMRPFLPAKDFELSKKFYEALGFEKLLDASVAIFRMGRGEFLLQPYYQKDWAENFMMQLMVDDLDLWWRHIQSLDLARRFGVGAPKAPALQPWGLRVAYVTDPAGVLWHVAQRRPDADHD</sequence>
<dbReference type="EMBL" id="AVCI01000006">
    <property type="protein sequence ID" value="KFN43030.1"/>
    <property type="molecule type" value="Genomic_DNA"/>
</dbReference>
<evidence type="ECO:0000313" key="3">
    <source>
        <dbReference type="Proteomes" id="UP000029385"/>
    </source>
</evidence>
<dbReference type="Pfam" id="PF00903">
    <property type="entry name" value="Glyoxalase"/>
    <property type="match status" value="1"/>
</dbReference>
<dbReference type="AlphaFoldDB" id="A0A091BF85"/>
<protein>
    <recommendedName>
        <fullName evidence="1">Glyoxalase/fosfomycin resistance/dioxygenase domain-containing protein</fullName>
    </recommendedName>
</protein>
<dbReference type="Gene3D" id="3.10.180.10">
    <property type="entry name" value="2,3-Dihydroxybiphenyl 1,2-Dioxygenase, domain 1"/>
    <property type="match status" value="1"/>
</dbReference>
<dbReference type="PATRIC" id="fig|1121015.4.peg.1628"/>
<evidence type="ECO:0000313" key="2">
    <source>
        <dbReference type="EMBL" id="KFN43030.1"/>
    </source>
</evidence>